<feature type="DNA-binding region" description="H-T-H motif" evidence="4">
    <location>
        <begin position="41"/>
        <end position="60"/>
    </location>
</feature>
<keyword evidence="7" id="KW-1185">Reference proteome</keyword>
<dbReference type="InterPro" id="IPR009057">
    <property type="entry name" value="Homeodomain-like_sf"/>
</dbReference>
<dbReference type="Pfam" id="PF16925">
    <property type="entry name" value="TetR_C_13"/>
    <property type="match status" value="1"/>
</dbReference>
<dbReference type="PROSITE" id="PS50977">
    <property type="entry name" value="HTH_TETR_2"/>
    <property type="match status" value="1"/>
</dbReference>
<dbReference type="GO" id="GO:0003677">
    <property type="term" value="F:DNA binding"/>
    <property type="evidence" value="ECO:0007669"/>
    <property type="project" value="UniProtKB-UniRule"/>
</dbReference>
<dbReference type="RefSeq" id="WP_271429054.1">
    <property type="nucleotide sequence ID" value="NZ_JAQIPB010000007.1"/>
</dbReference>
<comment type="caution">
    <text evidence="6">The sequence shown here is derived from an EMBL/GenBank/DDBJ whole genome shotgun (WGS) entry which is preliminary data.</text>
</comment>
<accession>A0AAE3T1W9</accession>
<dbReference type="AlphaFoldDB" id="A0AAE3T1W9"/>
<dbReference type="Gene3D" id="1.10.10.60">
    <property type="entry name" value="Homeodomain-like"/>
    <property type="match status" value="1"/>
</dbReference>
<dbReference type="Proteomes" id="UP001212602">
    <property type="component" value="Unassembled WGS sequence"/>
</dbReference>
<keyword evidence="2 4" id="KW-0238">DNA-binding</keyword>
<gene>
    <name evidence="6" type="ORF">PGB34_15745</name>
</gene>
<dbReference type="Gene3D" id="1.10.357.10">
    <property type="entry name" value="Tetracycline Repressor, domain 2"/>
    <property type="match status" value="1"/>
</dbReference>
<dbReference type="PANTHER" id="PTHR47506:SF6">
    <property type="entry name" value="HTH-TYPE TRANSCRIPTIONAL REPRESSOR NEMR"/>
    <property type="match status" value="1"/>
</dbReference>
<dbReference type="SUPFAM" id="SSF48498">
    <property type="entry name" value="Tetracyclin repressor-like, C-terminal domain"/>
    <property type="match status" value="1"/>
</dbReference>
<evidence type="ECO:0000313" key="6">
    <source>
        <dbReference type="EMBL" id="MDA7417817.1"/>
    </source>
</evidence>
<dbReference type="InterPro" id="IPR036271">
    <property type="entry name" value="Tet_transcr_reg_TetR-rel_C_sf"/>
</dbReference>
<sequence length="230" mass="24655">MSAPLVPVKSARVAPKGQQTKAVIVDAALALAAQIGLEGLSIGAVAELTKMSKSGVFAHFGSREELQISVVREYHHRFEHEVFFPALKEPRGLPRLRAMFGNWMKRTSTEIDSGCIYISGASEFDDRPGPVRDALVESVSIWQAAVLRAIEQAQAEGHLRADEDARQLAFEIHGLILALHYEARFLRVPGSIARANTGFANILARAATAAAAAAPAATARAGGRRLKPVG</sequence>
<keyword evidence="1" id="KW-0805">Transcription regulation</keyword>
<evidence type="ECO:0000256" key="4">
    <source>
        <dbReference type="PROSITE-ProRule" id="PRU00335"/>
    </source>
</evidence>
<keyword evidence="3" id="KW-0804">Transcription</keyword>
<evidence type="ECO:0000256" key="3">
    <source>
        <dbReference type="ARBA" id="ARBA00023163"/>
    </source>
</evidence>
<dbReference type="Pfam" id="PF00440">
    <property type="entry name" value="TetR_N"/>
    <property type="match status" value="1"/>
</dbReference>
<name>A0AAE3T1W9_9BURK</name>
<evidence type="ECO:0000256" key="2">
    <source>
        <dbReference type="ARBA" id="ARBA00023125"/>
    </source>
</evidence>
<dbReference type="InterPro" id="IPR001647">
    <property type="entry name" value="HTH_TetR"/>
</dbReference>
<dbReference type="SUPFAM" id="SSF46689">
    <property type="entry name" value="Homeodomain-like"/>
    <property type="match status" value="1"/>
</dbReference>
<evidence type="ECO:0000256" key="1">
    <source>
        <dbReference type="ARBA" id="ARBA00023015"/>
    </source>
</evidence>
<protein>
    <submittedName>
        <fullName evidence="6">TetR/AcrR family transcriptional regulator</fullName>
    </submittedName>
</protein>
<evidence type="ECO:0000259" key="5">
    <source>
        <dbReference type="PROSITE" id="PS50977"/>
    </source>
</evidence>
<organism evidence="6 7">
    <name type="scientific">Xenophilus arseniciresistens</name>
    <dbReference type="NCBI Taxonomy" id="1283306"/>
    <lineage>
        <taxon>Bacteria</taxon>
        <taxon>Pseudomonadati</taxon>
        <taxon>Pseudomonadota</taxon>
        <taxon>Betaproteobacteria</taxon>
        <taxon>Burkholderiales</taxon>
        <taxon>Comamonadaceae</taxon>
        <taxon>Xenophilus</taxon>
    </lineage>
</organism>
<feature type="domain" description="HTH tetR-type" evidence="5">
    <location>
        <begin position="18"/>
        <end position="78"/>
    </location>
</feature>
<dbReference type="EMBL" id="JAQIPB010000007">
    <property type="protein sequence ID" value="MDA7417817.1"/>
    <property type="molecule type" value="Genomic_DNA"/>
</dbReference>
<reference evidence="6" key="1">
    <citation type="submission" date="2023-01" db="EMBL/GenBank/DDBJ databases">
        <title>Xenophilus mangrovi sp. nov., isolated from soil of Mangrove nature reserve.</title>
        <authorList>
            <person name="Xu S."/>
            <person name="Liu Z."/>
            <person name="Xu Y."/>
        </authorList>
    </citation>
    <scope>NUCLEOTIDE SEQUENCE</scope>
    <source>
        <strain evidence="6">YW8</strain>
    </source>
</reference>
<evidence type="ECO:0000313" key="7">
    <source>
        <dbReference type="Proteomes" id="UP001212602"/>
    </source>
</evidence>
<dbReference type="PANTHER" id="PTHR47506">
    <property type="entry name" value="TRANSCRIPTIONAL REGULATORY PROTEIN"/>
    <property type="match status" value="1"/>
</dbReference>
<proteinExistence type="predicted"/>
<dbReference type="InterPro" id="IPR011075">
    <property type="entry name" value="TetR_C"/>
</dbReference>